<accession>A0A517Y1V6</accession>
<feature type="chain" id="PRO_5022024552" description="Leucine-rich repeat domain-containing protein" evidence="1">
    <location>
        <begin position="22"/>
        <end position="242"/>
    </location>
</feature>
<dbReference type="Gene3D" id="3.80.10.10">
    <property type="entry name" value="Ribonuclease Inhibitor"/>
    <property type="match status" value="1"/>
</dbReference>
<feature type="signal peptide" evidence="1">
    <location>
        <begin position="1"/>
        <end position="21"/>
    </location>
</feature>
<protein>
    <recommendedName>
        <fullName evidence="4">Leucine-rich repeat domain-containing protein</fullName>
    </recommendedName>
</protein>
<evidence type="ECO:0000313" key="2">
    <source>
        <dbReference type="EMBL" id="QDU23714.1"/>
    </source>
</evidence>
<evidence type="ECO:0000256" key="1">
    <source>
        <dbReference type="SAM" id="SignalP"/>
    </source>
</evidence>
<dbReference type="SUPFAM" id="SSF52047">
    <property type="entry name" value="RNI-like"/>
    <property type="match status" value="1"/>
</dbReference>
<evidence type="ECO:0000313" key="3">
    <source>
        <dbReference type="Proteomes" id="UP000319576"/>
    </source>
</evidence>
<gene>
    <name evidence="2" type="ORF">ETAA1_57200</name>
</gene>
<name>A0A517Y1V6_9BACT</name>
<reference evidence="2 3" key="1">
    <citation type="submission" date="2019-02" db="EMBL/GenBank/DDBJ databases">
        <title>Deep-cultivation of Planctomycetes and their phenomic and genomic characterization uncovers novel biology.</title>
        <authorList>
            <person name="Wiegand S."/>
            <person name="Jogler M."/>
            <person name="Boedeker C."/>
            <person name="Pinto D."/>
            <person name="Vollmers J."/>
            <person name="Rivas-Marin E."/>
            <person name="Kohn T."/>
            <person name="Peeters S.H."/>
            <person name="Heuer A."/>
            <person name="Rast P."/>
            <person name="Oberbeckmann S."/>
            <person name="Bunk B."/>
            <person name="Jeske O."/>
            <person name="Meyerdierks A."/>
            <person name="Storesund J.E."/>
            <person name="Kallscheuer N."/>
            <person name="Luecker S."/>
            <person name="Lage O.M."/>
            <person name="Pohl T."/>
            <person name="Merkel B.J."/>
            <person name="Hornburger P."/>
            <person name="Mueller R.-W."/>
            <person name="Bruemmer F."/>
            <person name="Labrenz M."/>
            <person name="Spormann A.M."/>
            <person name="Op den Camp H."/>
            <person name="Overmann J."/>
            <person name="Amann R."/>
            <person name="Jetten M.S.M."/>
            <person name="Mascher T."/>
            <person name="Medema M.H."/>
            <person name="Devos D.P."/>
            <person name="Kaster A.-K."/>
            <person name="Ovreas L."/>
            <person name="Rohde M."/>
            <person name="Galperin M.Y."/>
            <person name="Jogler C."/>
        </authorList>
    </citation>
    <scope>NUCLEOTIDE SEQUENCE [LARGE SCALE GENOMIC DNA]</scope>
    <source>
        <strain evidence="2 3">ETA_A1</strain>
    </source>
</reference>
<dbReference type="AlphaFoldDB" id="A0A517Y1V6"/>
<dbReference type="EMBL" id="CP036273">
    <property type="protein sequence ID" value="QDU23714.1"/>
    <property type="molecule type" value="Genomic_DNA"/>
</dbReference>
<organism evidence="2 3">
    <name type="scientific">Urbifossiella limnaea</name>
    <dbReference type="NCBI Taxonomy" id="2528023"/>
    <lineage>
        <taxon>Bacteria</taxon>
        <taxon>Pseudomonadati</taxon>
        <taxon>Planctomycetota</taxon>
        <taxon>Planctomycetia</taxon>
        <taxon>Gemmatales</taxon>
        <taxon>Gemmataceae</taxon>
        <taxon>Urbifossiella</taxon>
    </lineage>
</organism>
<keyword evidence="3" id="KW-1185">Reference proteome</keyword>
<sequence length="242" mass="25894" precursor="true">MVARIGFGVAVLLVGVGSVGAQPPAGIDPVAVTDFLRGKGSYGRYDPDLDWGTSDFTYQLLPEWSVRRKGLPAFFGPGLATSDAPLPRPAVPFAVFGVEGGVTAAVLGRLAEQDNLHTLVVGDRLTPRSMQQLGTLKQLRTLRVAPPPGDGLRPLAGLSKLYSLALDLDHETPTDFRPLAGLANVRVLDLDGSQNTDAGFEHLARMERLETLRVRSFDLKGDGLKRLAAASQASCAARTRRR</sequence>
<keyword evidence="1" id="KW-0732">Signal</keyword>
<evidence type="ECO:0008006" key="4">
    <source>
        <dbReference type="Google" id="ProtNLM"/>
    </source>
</evidence>
<proteinExistence type="predicted"/>
<dbReference type="Proteomes" id="UP000319576">
    <property type="component" value="Chromosome"/>
</dbReference>
<dbReference type="InterPro" id="IPR032675">
    <property type="entry name" value="LRR_dom_sf"/>
</dbReference>
<dbReference type="KEGG" id="uli:ETAA1_57200"/>